<dbReference type="EC" id="3.2.1.14" evidence="2"/>
<evidence type="ECO:0000256" key="1">
    <source>
        <dbReference type="ARBA" id="ARBA00000822"/>
    </source>
</evidence>
<dbReference type="GO" id="GO:0008843">
    <property type="term" value="F:endochitinase activity"/>
    <property type="evidence" value="ECO:0007669"/>
    <property type="project" value="UniProtKB-EC"/>
</dbReference>
<dbReference type="InterPro" id="IPR001223">
    <property type="entry name" value="Glyco_hydro18_cat"/>
</dbReference>
<dbReference type="Gene3D" id="3.20.20.80">
    <property type="entry name" value="Glycosidases"/>
    <property type="match status" value="1"/>
</dbReference>
<dbReference type="CDD" id="cd12215">
    <property type="entry name" value="ChiC_BD"/>
    <property type="match status" value="1"/>
</dbReference>
<keyword evidence="6" id="KW-0119">Carbohydrate metabolism</keyword>
<dbReference type="AlphaFoldDB" id="A0A166V175"/>
<dbReference type="STRING" id="436010.A0A166V175"/>
<organism evidence="12 13">
    <name type="scientific">Athelia psychrophila</name>
    <dbReference type="NCBI Taxonomy" id="1759441"/>
    <lineage>
        <taxon>Eukaryota</taxon>
        <taxon>Fungi</taxon>
        <taxon>Dikarya</taxon>
        <taxon>Basidiomycota</taxon>
        <taxon>Agaricomycotina</taxon>
        <taxon>Agaricomycetes</taxon>
        <taxon>Agaricomycetidae</taxon>
        <taxon>Atheliales</taxon>
        <taxon>Atheliaceae</taxon>
        <taxon>Athelia</taxon>
    </lineage>
</organism>
<name>A0A166V175_9AGAM</name>
<keyword evidence="7" id="KW-0326">Glycosidase</keyword>
<gene>
    <name evidence="12" type="ORF">FIBSPDRAFT_848631</name>
</gene>
<dbReference type="Gene3D" id="2.10.10.20">
    <property type="entry name" value="Carbohydrate-binding module superfamily 5/12"/>
    <property type="match status" value="2"/>
</dbReference>
<evidence type="ECO:0000313" key="12">
    <source>
        <dbReference type="EMBL" id="KZP32244.1"/>
    </source>
</evidence>
<dbReference type="CDD" id="cd02877">
    <property type="entry name" value="GH18_hevamine_XipI_class_III"/>
    <property type="match status" value="1"/>
</dbReference>
<dbReference type="GO" id="GO:0008061">
    <property type="term" value="F:chitin binding"/>
    <property type="evidence" value="ECO:0007669"/>
    <property type="project" value="UniProtKB-KW"/>
</dbReference>
<evidence type="ECO:0000256" key="3">
    <source>
        <dbReference type="ARBA" id="ARBA00022669"/>
    </source>
</evidence>
<dbReference type="OrthoDB" id="6020543at2759"/>
<dbReference type="SUPFAM" id="SSF51445">
    <property type="entry name" value="(Trans)glycosidases"/>
    <property type="match status" value="1"/>
</dbReference>
<dbReference type="GO" id="GO:0006032">
    <property type="term" value="P:chitin catabolic process"/>
    <property type="evidence" value="ECO:0007669"/>
    <property type="project" value="UniProtKB-KW"/>
</dbReference>
<dbReference type="GO" id="GO:0030246">
    <property type="term" value="F:carbohydrate binding"/>
    <property type="evidence" value="ECO:0007669"/>
    <property type="project" value="InterPro"/>
</dbReference>
<proteinExistence type="predicted"/>
<evidence type="ECO:0000259" key="11">
    <source>
        <dbReference type="PROSITE" id="PS51910"/>
    </source>
</evidence>
<evidence type="ECO:0000313" key="13">
    <source>
        <dbReference type="Proteomes" id="UP000076532"/>
    </source>
</evidence>
<feature type="region of interest" description="Disordered" evidence="9">
    <location>
        <begin position="393"/>
        <end position="458"/>
    </location>
</feature>
<evidence type="ECO:0000256" key="4">
    <source>
        <dbReference type="ARBA" id="ARBA00022801"/>
    </source>
</evidence>
<dbReference type="InterPro" id="IPR003610">
    <property type="entry name" value="CBM5/12"/>
</dbReference>
<feature type="compositionally biased region" description="Low complexity" evidence="9">
    <location>
        <begin position="399"/>
        <end position="456"/>
    </location>
</feature>
<dbReference type="EMBL" id="KV417486">
    <property type="protein sequence ID" value="KZP32244.1"/>
    <property type="molecule type" value="Genomic_DNA"/>
</dbReference>
<feature type="signal peptide" evidence="10">
    <location>
        <begin position="1"/>
        <end position="27"/>
    </location>
</feature>
<protein>
    <recommendedName>
        <fullName evidence="2">chitinase</fullName>
        <ecNumber evidence="2">3.2.1.14</ecNumber>
    </recommendedName>
</protein>
<keyword evidence="3" id="KW-0147">Chitin-binding</keyword>
<feature type="chain" id="PRO_5007880924" description="chitinase" evidence="10">
    <location>
        <begin position="28"/>
        <end position="545"/>
    </location>
</feature>
<keyword evidence="13" id="KW-1185">Reference proteome</keyword>
<dbReference type="InterPro" id="IPR036573">
    <property type="entry name" value="CBM_sf_5/12"/>
</dbReference>
<keyword evidence="8" id="KW-0624">Polysaccharide degradation</keyword>
<evidence type="ECO:0000256" key="7">
    <source>
        <dbReference type="ARBA" id="ARBA00023295"/>
    </source>
</evidence>
<reference evidence="12 13" key="1">
    <citation type="journal article" date="2016" name="Mol. Biol. Evol.">
        <title>Comparative Genomics of Early-Diverging Mushroom-Forming Fungi Provides Insights into the Origins of Lignocellulose Decay Capabilities.</title>
        <authorList>
            <person name="Nagy L.G."/>
            <person name="Riley R."/>
            <person name="Tritt A."/>
            <person name="Adam C."/>
            <person name="Daum C."/>
            <person name="Floudas D."/>
            <person name="Sun H."/>
            <person name="Yadav J.S."/>
            <person name="Pangilinan J."/>
            <person name="Larsson K.H."/>
            <person name="Matsuura K."/>
            <person name="Barry K."/>
            <person name="Labutti K."/>
            <person name="Kuo R."/>
            <person name="Ohm R.A."/>
            <person name="Bhattacharya S.S."/>
            <person name="Shirouzu T."/>
            <person name="Yoshinaga Y."/>
            <person name="Martin F.M."/>
            <person name="Grigoriev I.V."/>
            <person name="Hibbett D.S."/>
        </authorList>
    </citation>
    <scope>NUCLEOTIDE SEQUENCE [LARGE SCALE GENOMIC DNA]</scope>
    <source>
        <strain evidence="12 13">CBS 109695</strain>
    </source>
</reference>
<dbReference type="GO" id="GO:0005576">
    <property type="term" value="C:extracellular region"/>
    <property type="evidence" value="ECO:0007669"/>
    <property type="project" value="InterPro"/>
</dbReference>
<accession>A0A166V175</accession>
<dbReference type="SUPFAM" id="SSF51055">
    <property type="entry name" value="Carbohydrate binding domain"/>
    <property type="match status" value="2"/>
</dbReference>
<evidence type="ECO:0000256" key="10">
    <source>
        <dbReference type="SAM" id="SignalP"/>
    </source>
</evidence>
<keyword evidence="10" id="KW-0732">Signal</keyword>
<evidence type="ECO:0000256" key="9">
    <source>
        <dbReference type="SAM" id="MobiDB-lite"/>
    </source>
</evidence>
<sequence length="545" mass="56343">MPGMSLLHDLRISALLLPVLNLMRVAAFSASAYDNVAVYWGQNSYGAVNSADTANFQKPLAFYCADDTIDIIPIAFVDVFFGAGGAPSMDLANTCNPTDNTTFSGTALPECTSVGADITTCQGKGKLVTLSLGGATGAVGFTDDTQAATFAQTIWDDYFEGNSSTRPFGSAVLDGIDLDIEGGSASYTPFLTAFRKLSDAGSKTYYVSGAPQCEYPDAALGATLNTAKFDMVYVQFYNNPCGLQNYATASEWDFGLWDNWARNVSTNSDVKVYIGAPAATSAAGGGYQTLAQLSNISTTIRNSFPSFGGVMLWDASQAYANSRYDKGIKTALTAAGSTGFTYPDCSAPTYVSGTDYTSGAKVSYGGYIWAAKFYASSTPANTPNGEWSAISACGSGSNPTSTSPKPSTSSKAASGTASPTTTSQAASPTASQTTGKSVSTTASTTTSTSASPSSTPGGNCAGVAAWSSSVAYTGGSQVTYNGGLWTADYWTESDTPGGSAGVWKKAGTCSASNLGSTRATRQCSLVMRPSSHQGLFKSLRALYHN</sequence>
<dbReference type="PANTHER" id="PTHR45708">
    <property type="entry name" value="ENDOCHITINASE"/>
    <property type="match status" value="1"/>
</dbReference>
<dbReference type="InterPro" id="IPR045321">
    <property type="entry name" value="Cts1-like"/>
</dbReference>
<evidence type="ECO:0000256" key="2">
    <source>
        <dbReference type="ARBA" id="ARBA00012729"/>
    </source>
</evidence>
<feature type="domain" description="GH18" evidence="11">
    <location>
        <begin position="34"/>
        <end position="335"/>
    </location>
</feature>
<dbReference type="InterPro" id="IPR017853">
    <property type="entry name" value="GH"/>
</dbReference>
<dbReference type="InterPro" id="IPR050542">
    <property type="entry name" value="Glycosyl_Hydrlase18_Chitinase"/>
</dbReference>
<keyword evidence="4" id="KW-0378">Hydrolase</keyword>
<dbReference type="PROSITE" id="PS01095">
    <property type="entry name" value="GH18_1"/>
    <property type="match status" value="1"/>
</dbReference>
<evidence type="ECO:0000256" key="8">
    <source>
        <dbReference type="ARBA" id="ARBA00023326"/>
    </source>
</evidence>
<dbReference type="PROSITE" id="PS51910">
    <property type="entry name" value="GH18_2"/>
    <property type="match status" value="1"/>
</dbReference>
<evidence type="ECO:0000256" key="6">
    <source>
        <dbReference type="ARBA" id="ARBA00023277"/>
    </source>
</evidence>
<dbReference type="Proteomes" id="UP000076532">
    <property type="component" value="Unassembled WGS sequence"/>
</dbReference>
<keyword evidence="5" id="KW-0146">Chitin degradation</keyword>
<comment type="catalytic activity">
    <reaction evidence="1">
        <text>Random endo-hydrolysis of N-acetyl-beta-D-glucosaminide (1-&gt;4)-beta-linkages in chitin and chitodextrins.</text>
        <dbReference type="EC" id="3.2.1.14"/>
    </reaction>
</comment>
<dbReference type="PANTHER" id="PTHR45708:SF49">
    <property type="entry name" value="ENDOCHITINASE"/>
    <property type="match status" value="1"/>
</dbReference>
<dbReference type="InterPro" id="IPR001579">
    <property type="entry name" value="Glyco_hydro_18_chit_AS"/>
</dbReference>
<dbReference type="Pfam" id="PF02839">
    <property type="entry name" value="CBM_5_12"/>
    <property type="match status" value="1"/>
</dbReference>
<dbReference type="SMART" id="SM00495">
    <property type="entry name" value="ChtBD3"/>
    <property type="match status" value="2"/>
</dbReference>
<evidence type="ECO:0000256" key="5">
    <source>
        <dbReference type="ARBA" id="ARBA00023024"/>
    </source>
</evidence>
<dbReference type="GO" id="GO:0000272">
    <property type="term" value="P:polysaccharide catabolic process"/>
    <property type="evidence" value="ECO:0007669"/>
    <property type="project" value="UniProtKB-KW"/>
</dbReference>